<sequence>MIQLFMSRSGSSAIVPLQFPASQSAIAEASRQLDEASREGKTKIVEIKSVIANLPSYLSRLDPDSRTQLAQLNRLSSIIAQMDSRERNIYAGALDGNSINDLNDVIRVAEQVSDYILIPNINSDVTLGRYVAVAGQMQGDPRFPEAAWPYLDFAKIGAEYYAEHGGAYTHAGYVLRKQDAEPVRENAEKIRLDLSSTQAQVSVSLPALKEELERVKKLLGIDCFAEAAITRISFSVPNLNEYIPTTGVCVEDANELAWAIEGMQLEDRELMKYLSVLSVEQPETLQEALHYAMNLDDYEHFSDDLDAYGKAVLRRIGADDELIDTIDGYMDFERLGEDAMVEDGVRRTEFGLLRRYSSPFSEETHTLEMEYLS</sequence>
<protein>
    <submittedName>
        <fullName evidence="1">DUF6329 domain-containing protein</fullName>
    </submittedName>
</protein>
<dbReference type="Proteomes" id="UP001200313">
    <property type="component" value="Unassembled WGS sequence"/>
</dbReference>
<dbReference type="RefSeq" id="WP_238075413.1">
    <property type="nucleotide sequence ID" value="NZ_JAKNJB010000065.1"/>
</dbReference>
<evidence type="ECO:0000313" key="1">
    <source>
        <dbReference type="EMBL" id="MCG4529164.1"/>
    </source>
</evidence>
<dbReference type="EMBL" id="JAKNJB010000065">
    <property type="protein sequence ID" value="MCG4529164.1"/>
    <property type="molecule type" value="Genomic_DNA"/>
</dbReference>
<accession>A0ABS9MEC4</accession>
<proteinExistence type="predicted"/>
<gene>
    <name evidence="1" type="ORF">L0P79_19220</name>
</gene>
<reference evidence="1 2" key="1">
    <citation type="submission" date="2022-01" db="EMBL/GenBank/DDBJ databases">
        <title>Collection of gut derived symbiotic bacterial strains cultured from healthy donors.</title>
        <authorList>
            <person name="Lin H."/>
            <person name="Kohout C."/>
            <person name="Waligurski E."/>
            <person name="Pamer E.G."/>
        </authorList>
    </citation>
    <scope>NUCLEOTIDE SEQUENCE [LARGE SCALE GENOMIC DNA]</scope>
    <source>
        <strain evidence="1 2">DFI.3.7</strain>
    </source>
</reference>
<organism evidence="1 2">
    <name type="scientific">Intestinimonas massiliensis</name>
    <name type="common">ex Afouda et al. 2020</name>
    <dbReference type="NCBI Taxonomy" id="1673721"/>
    <lineage>
        <taxon>Bacteria</taxon>
        <taxon>Bacillati</taxon>
        <taxon>Bacillota</taxon>
        <taxon>Clostridia</taxon>
        <taxon>Eubacteriales</taxon>
        <taxon>Intestinimonas</taxon>
    </lineage>
</organism>
<evidence type="ECO:0000313" key="2">
    <source>
        <dbReference type="Proteomes" id="UP001200313"/>
    </source>
</evidence>
<comment type="caution">
    <text evidence="1">The sequence shown here is derived from an EMBL/GenBank/DDBJ whole genome shotgun (WGS) entry which is preliminary data.</text>
</comment>
<keyword evidence="2" id="KW-1185">Reference proteome</keyword>
<name>A0ABS9MEC4_9FIRM</name>